<evidence type="ECO:0000256" key="22">
    <source>
        <dbReference type="ARBA" id="ARBA00043801"/>
    </source>
</evidence>
<evidence type="ECO:0000313" key="28">
    <source>
        <dbReference type="Proteomes" id="UP001044222"/>
    </source>
</evidence>
<dbReference type="PANTHER" id="PTHR20963">
    <property type="entry name" value="MULTIPLE INOSITOL POLYPHOSPHATE PHOSPHATASE-RELATED"/>
    <property type="match status" value="1"/>
</dbReference>
<dbReference type="EC" id="3.1.3.62" evidence="4"/>
<dbReference type="GO" id="GO:0003993">
    <property type="term" value="F:acid phosphatase activity"/>
    <property type="evidence" value="ECO:0007669"/>
    <property type="project" value="TreeGrafter"/>
</dbReference>
<proteinExistence type="inferred from homology"/>
<evidence type="ECO:0000256" key="11">
    <source>
        <dbReference type="ARBA" id="ARBA00031642"/>
    </source>
</evidence>
<evidence type="ECO:0000256" key="19">
    <source>
        <dbReference type="ARBA" id="ARBA00043747"/>
    </source>
</evidence>
<dbReference type="EMBL" id="JAFIRN010000002">
    <property type="protein sequence ID" value="KAG5855432.1"/>
    <property type="molecule type" value="Genomic_DNA"/>
</dbReference>
<keyword evidence="9" id="KW-0472">Membrane</keyword>
<dbReference type="FunFam" id="3.40.50.1240:FF:000014">
    <property type="entry name" value="Multiple inositol polyphosphate phosphatase 1"/>
    <property type="match status" value="1"/>
</dbReference>
<evidence type="ECO:0000256" key="5">
    <source>
        <dbReference type="ARBA" id="ARBA00018097"/>
    </source>
</evidence>
<evidence type="ECO:0000256" key="13">
    <source>
        <dbReference type="ARBA" id="ARBA00043671"/>
    </source>
</evidence>
<keyword evidence="25" id="KW-1015">Disulfide bond</keyword>
<keyword evidence="8" id="KW-0378">Hydrolase</keyword>
<keyword evidence="7 26" id="KW-0732">Signal</keyword>
<accession>A0A9D3SA33</accession>
<name>A0A9D3SA33_ANGAN</name>
<comment type="catalytic activity">
    <reaction evidence="13">
        <text>1D-myo-inositol 1,2,4,5,6-pentakisphosphate + H2O = 1D-myo-inositol 1,2,5,6-tetrakisphosphate + phosphate</text>
        <dbReference type="Rhea" id="RHEA:77115"/>
        <dbReference type="ChEBI" id="CHEBI:15377"/>
        <dbReference type="ChEBI" id="CHEBI:43474"/>
        <dbReference type="ChEBI" id="CHEBI:57798"/>
        <dbReference type="ChEBI" id="CHEBI:195535"/>
        <dbReference type="EC" id="3.1.3.62"/>
    </reaction>
    <physiologicalReaction direction="left-to-right" evidence="13">
        <dbReference type="Rhea" id="RHEA:77116"/>
    </physiologicalReaction>
</comment>
<dbReference type="InterPro" id="IPR016274">
    <property type="entry name" value="Histidine_acid_Pase_euk"/>
</dbReference>
<comment type="subcellular location">
    <subcellularLocation>
        <location evidence="1">Cell membrane</location>
    </subcellularLocation>
</comment>
<comment type="catalytic activity">
    <reaction evidence="19">
        <text>1D-myo-inositol 1,2,6-trisphosphate + H2O = 1D-myo-inositol 1,2-bisphosphate + phosphate</text>
        <dbReference type="Rhea" id="RHEA:77131"/>
        <dbReference type="ChEBI" id="CHEBI:15377"/>
        <dbReference type="ChEBI" id="CHEBI:43474"/>
        <dbReference type="ChEBI" id="CHEBI:195537"/>
        <dbReference type="ChEBI" id="CHEBI:195539"/>
        <dbReference type="EC" id="3.1.3.62"/>
    </reaction>
    <physiologicalReaction direction="left-to-right" evidence="19">
        <dbReference type="Rhea" id="RHEA:77132"/>
    </physiologicalReaction>
</comment>
<organism evidence="27 28">
    <name type="scientific">Anguilla anguilla</name>
    <name type="common">European freshwater eel</name>
    <name type="synonym">Muraena anguilla</name>
    <dbReference type="NCBI Taxonomy" id="7936"/>
    <lineage>
        <taxon>Eukaryota</taxon>
        <taxon>Metazoa</taxon>
        <taxon>Chordata</taxon>
        <taxon>Craniata</taxon>
        <taxon>Vertebrata</taxon>
        <taxon>Euteleostomi</taxon>
        <taxon>Actinopterygii</taxon>
        <taxon>Neopterygii</taxon>
        <taxon>Teleostei</taxon>
        <taxon>Anguilliformes</taxon>
        <taxon>Anguillidae</taxon>
        <taxon>Anguilla</taxon>
    </lineage>
</organism>
<comment type="catalytic activity">
    <reaction evidence="22">
        <text>1D-myo-inositol 2,3-bisphosphate + H2O = 1D-myo-inositol 2-phosphate + phosphate</text>
        <dbReference type="Rhea" id="RHEA:77139"/>
        <dbReference type="ChEBI" id="CHEBI:15377"/>
        <dbReference type="ChEBI" id="CHEBI:43474"/>
        <dbReference type="ChEBI" id="CHEBI:84142"/>
        <dbReference type="ChEBI" id="CHEBI:195538"/>
    </reaction>
    <physiologicalReaction direction="left-to-right" evidence="22">
        <dbReference type="Rhea" id="RHEA:77140"/>
    </physiologicalReaction>
</comment>
<evidence type="ECO:0000256" key="6">
    <source>
        <dbReference type="ARBA" id="ARBA00022475"/>
    </source>
</evidence>
<keyword evidence="6" id="KW-1003">Cell membrane</keyword>
<evidence type="ECO:0000256" key="18">
    <source>
        <dbReference type="ARBA" id="ARBA00043746"/>
    </source>
</evidence>
<dbReference type="InterPro" id="IPR029033">
    <property type="entry name" value="His_PPase_superfam"/>
</dbReference>
<dbReference type="CDD" id="cd07061">
    <property type="entry name" value="HP_HAP_like"/>
    <property type="match status" value="1"/>
</dbReference>
<evidence type="ECO:0000256" key="15">
    <source>
        <dbReference type="ARBA" id="ARBA00043691"/>
    </source>
</evidence>
<dbReference type="SUPFAM" id="SSF53254">
    <property type="entry name" value="Phosphoglycerate mutase-like"/>
    <property type="match status" value="1"/>
</dbReference>
<evidence type="ECO:0000256" key="9">
    <source>
        <dbReference type="ARBA" id="ARBA00023136"/>
    </source>
</evidence>
<evidence type="ECO:0000256" key="1">
    <source>
        <dbReference type="ARBA" id="ARBA00004236"/>
    </source>
</evidence>
<comment type="catalytic activity">
    <reaction evidence="12">
        <text>1D-myo-inositol 1,2,5,6-tetrakisphosphate + H2O = 1D-myo-inositol 1,2,6-trisphosphate + phosphate</text>
        <dbReference type="Rhea" id="RHEA:77119"/>
        <dbReference type="ChEBI" id="CHEBI:15377"/>
        <dbReference type="ChEBI" id="CHEBI:43474"/>
        <dbReference type="ChEBI" id="CHEBI:195535"/>
        <dbReference type="ChEBI" id="CHEBI:195537"/>
        <dbReference type="EC" id="3.1.3.62"/>
    </reaction>
    <physiologicalReaction direction="left-to-right" evidence="12">
        <dbReference type="Rhea" id="RHEA:77120"/>
    </physiologicalReaction>
</comment>
<comment type="caution">
    <text evidence="27">The sequence shown here is derived from an EMBL/GenBank/DDBJ whole genome shotgun (WGS) entry which is preliminary data.</text>
</comment>
<dbReference type="AlphaFoldDB" id="A0A9D3SA33"/>
<feature type="disulfide bond" evidence="25">
    <location>
        <begin position="275"/>
        <end position="289"/>
    </location>
</feature>
<keyword evidence="10" id="KW-0325">Glycoprotein</keyword>
<dbReference type="PIRSF" id="PIRSF000894">
    <property type="entry name" value="Acid_phosphatase"/>
    <property type="match status" value="1"/>
</dbReference>
<evidence type="ECO:0000256" key="2">
    <source>
        <dbReference type="ARBA" id="ARBA00008422"/>
    </source>
</evidence>
<dbReference type="GO" id="GO:0005886">
    <property type="term" value="C:plasma membrane"/>
    <property type="evidence" value="ECO:0007669"/>
    <property type="project" value="UniProtKB-SubCell"/>
</dbReference>
<keyword evidence="28" id="KW-1185">Reference proteome</keyword>
<evidence type="ECO:0000256" key="3">
    <source>
        <dbReference type="ARBA" id="ARBA00012976"/>
    </source>
</evidence>
<sequence length="468" mass="54310">MKQLLSQKSFVLTAFSFALVRVSYCSVENVQVVHPRINIPKIAKYFGTKGRYEEVNPYLLDDIRAINKTLLKPPSVDCVPVHLTAVIRHGTRYPTAKNVQKIQRLYDLVSREATNDEKWLHDIITKWKMWYTDDMDGQIVEKGRDDHRHLAVRLAKSFPSLISEENLRSNRIKFITSSKHRCVDSTVAFIEGLKKFWEVKDMDFGYEVNDSLMRFFDQCRRFIEDVDKNKMALKEVELFKSSEEMKRVQINIANRLQLQYSKVTPDLVEAAFYLCSYEFSIKSVNSPWCNLFNEVDAKVLEYANDLKQYWKRAYGHDINRKSSCILFHDVFSRLDQAANEIRFGHVTEAVTVQVGHAETLLPLLSLMGFFRDETPLTADNYVLQGNRTFHTSRIVPYAANLVFVLYDCEEGLRLQFLLNERPLAFPGIGHSAPLYEAVRGRYRDLLEGCNFEEECQVPKTSGSKYTEL</sequence>
<comment type="similarity">
    <text evidence="2">Belongs to the histidine acid phosphatase family. MINPP1 subfamily.</text>
</comment>
<gene>
    <name evidence="27" type="ORF">ANANG_G00049000</name>
</gene>
<comment type="catalytic activity">
    <reaction evidence="14">
        <text>1D-myo-inositol 1,2-bisphosphate + H2O = 1D-myo-inositol 2-phosphate + phosphate</text>
        <dbReference type="Rhea" id="RHEA:77135"/>
        <dbReference type="ChEBI" id="CHEBI:15377"/>
        <dbReference type="ChEBI" id="CHEBI:43474"/>
        <dbReference type="ChEBI" id="CHEBI:84142"/>
        <dbReference type="ChEBI" id="CHEBI:195539"/>
        <dbReference type="EC" id="3.1.3.62"/>
    </reaction>
    <physiologicalReaction direction="left-to-right" evidence="14">
        <dbReference type="Rhea" id="RHEA:77136"/>
    </physiologicalReaction>
</comment>
<comment type="catalytic activity">
    <reaction evidence="21">
        <text>1D-myo-inositol 1,3,4,5,6-pentakisphosphate + H2O = 1D-myo-inositol 1,4,5,6-tetrakisphosphate + phosphate</text>
        <dbReference type="Rhea" id="RHEA:77143"/>
        <dbReference type="ChEBI" id="CHEBI:15377"/>
        <dbReference type="ChEBI" id="CHEBI:43474"/>
        <dbReference type="ChEBI" id="CHEBI:57627"/>
        <dbReference type="ChEBI" id="CHEBI:57733"/>
    </reaction>
    <physiologicalReaction direction="left-to-right" evidence="21">
        <dbReference type="Rhea" id="RHEA:77144"/>
    </physiologicalReaction>
</comment>
<evidence type="ECO:0000256" key="25">
    <source>
        <dbReference type="PIRSR" id="PIRSR000894-2"/>
    </source>
</evidence>
<evidence type="ECO:0000256" key="7">
    <source>
        <dbReference type="ARBA" id="ARBA00022729"/>
    </source>
</evidence>
<evidence type="ECO:0000256" key="12">
    <source>
        <dbReference type="ARBA" id="ARBA00043668"/>
    </source>
</evidence>
<evidence type="ECO:0000256" key="26">
    <source>
        <dbReference type="SAM" id="SignalP"/>
    </source>
</evidence>
<feature type="chain" id="PRO_5038983936" description="Multiple inositol polyphosphate phosphatase 1" evidence="26">
    <location>
        <begin position="26"/>
        <end position="468"/>
    </location>
</feature>
<comment type="catalytic activity">
    <reaction evidence="23">
        <text>1D-myo-inositol 1,4,5,6-tetrakisphosphate + H2O = 1D-myo-inositol 1,4,5-trisphosphate + phosphate</text>
        <dbReference type="Rhea" id="RHEA:77147"/>
        <dbReference type="ChEBI" id="CHEBI:15377"/>
        <dbReference type="ChEBI" id="CHEBI:43474"/>
        <dbReference type="ChEBI" id="CHEBI:57627"/>
        <dbReference type="ChEBI" id="CHEBI:203600"/>
    </reaction>
    <physiologicalReaction direction="left-to-right" evidence="23">
        <dbReference type="Rhea" id="RHEA:77148"/>
    </physiologicalReaction>
</comment>
<comment type="catalytic activity">
    <reaction evidence="16">
        <text>1D-myo-inositol 1,2,3-trisphosphate + H2O = 1D-myo-inositol 2,3-bisphosphate + phosphate</text>
        <dbReference type="Rhea" id="RHEA:77127"/>
        <dbReference type="ChEBI" id="CHEBI:15377"/>
        <dbReference type="ChEBI" id="CHEBI:43474"/>
        <dbReference type="ChEBI" id="CHEBI:195536"/>
        <dbReference type="ChEBI" id="CHEBI:195538"/>
    </reaction>
    <physiologicalReaction direction="left-to-right" evidence="16">
        <dbReference type="Rhea" id="RHEA:77128"/>
    </physiologicalReaction>
</comment>
<reference evidence="27" key="1">
    <citation type="submission" date="2021-01" db="EMBL/GenBank/DDBJ databases">
        <title>A chromosome-scale assembly of European eel, Anguilla anguilla.</title>
        <authorList>
            <person name="Henkel C."/>
            <person name="Jong-Raadsen S.A."/>
            <person name="Dufour S."/>
            <person name="Weltzien F.-A."/>
            <person name="Palstra A.P."/>
            <person name="Pelster B."/>
            <person name="Spaink H.P."/>
            <person name="Van Den Thillart G.E."/>
            <person name="Jansen H."/>
            <person name="Zahm M."/>
            <person name="Klopp C."/>
            <person name="Cedric C."/>
            <person name="Louis A."/>
            <person name="Berthelot C."/>
            <person name="Parey E."/>
            <person name="Roest Crollius H."/>
            <person name="Montfort J."/>
            <person name="Robinson-Rechavi M."/>
            <person name="Bucao C."/>
            <person name="Bouchez O."/>
            <person name="Gislard M."/>
            <person name="Lluch J."/>
            <person name="Milhes M."/>
            <person name="Lampietro C."/>
            <person name="Lopez Roques C."/>
            <person name="Donnadieu C."/>
            <person name="Braasch I."/>
            <person name="Desvignes T."/>
            <person name="Postlethwait J."/>
            <person name="Bobe J."/>
            <person name="Guiguen Y."/>
            <person name="Dirks R."/>
        </authorList>
    </citation>
    <scope>NUCLEOTIDE SEQUENCE</scope>
    <source>
        <strain evidence="27">Tag_6206</strain>
        <tissue evidence="27">Liver</tissue>
    </source>
</reference>
<evidence type="ECO:0000313" key="27">
    <source>
        <dbReference type="EMBL" id="KAG5855432.1"/>
    </source>
</evidence>
<dbReference type="Pfam" id="PF00328">
    <property type="entry name" value="His_Phos_2"/>
    <property type="match status" value="1"/>
</dbReference>
<protein>
    <recommendedName>
        <fullName evidence="5">Multiple inositol polyphosphate phosphatase 1</fullName>
        <ecNumber evidence="4">3.1.3.62</ecNumber>
        <ecNumber evidence="3">3.1.3.80</ecNumber>
    </recommendedName>
    <alternativeName>
        <fullName evidence="11">2,3-bisphosphoglycerate 3-phosphatase</fullName>
    </alternativeName>
</protein>
<dbReference type="GO" id="GO:0052745">
    <property type="term" value="F:inositol phosphate phosphatase activity"/>
    <property type="evidence" value="ECO:0007669"/>
    <property type="project" value="TreeGrafter"/>
</dbReference>
<evidence type="ECO:0000256" key="14">
    <source>
        <dbReference type="ARBA" id="ARBA00043674"/>
    </source>
</evidence>
<comment type="catalytic activity">
    <reaction evidence="24">
        <text>(2R)-2,3-bisphosphoglycerate + H2O = (2R)-2-phosphoglycerate + phosphate</text>
        <dbReference type="Rhea" id="RHEA:27381"/>
        <dbReference type="ChEBI" id="CHEBI:15377"/>
        <dbReference type="ChEBI" id="CHEBI:43474"/>
        <dbReference type="ChEBI" id="CHEBI:58248"/>
        <dbReference type="ChEBI" id="CHEBI:58289"/>
        <dbReference type="EC" id="3.1.3.80"/>
    </reaction>
    <physiologicalReaction direction="left-to-right" evidence="24">
        <dbReference type="Rhea" id="RHEA:27382"/>
    </physiologicalReaction>
</comment>
<evidence type="ECO:0000256" key="4">
    <source>
        <dbReference type="ARBA" id="ARBA00013040"/>
    </source>
</evidence>
<dbReference type="PANTHER" id="PTHR20963:SF37">
    <property type="entry name" value="MULTIPLE INOSITOL POLYPHOSPHATE PHOSPHATASE 1"/>
    <property type="match status" value="1"/>
</dbReference>
<evidence type="ECO:0000256" key="23">
    <source>
        <dbReference type="ARBA" id="ARBA00043829"/>
    </source>
</evidence>
<dbReference type="Gene3D" id="3.40.50.1240">
    <property type="entry name" value="Phosphoglycerate mutase-like"/>
    <property type="match status" value="1"/>
</dbReference>
<dbReference type="GO" id="GO:0034417">
    <property type="term" value="F:bisphosphoglycerate 3-phosphatase activity"/>
    <property type="evidence" value="ECO:0007669"/>
    <property type="project" value="UniProtKB-EC"/>
</dbReference>
<evidence type="ECO:0000256" key="24">
    <source>
        <dbReference type="ARBA" id="ARBA00043832"/>
    </source>
</evidence>
<comment type="catalytic activity">
    <reaction evidence="17">
        <text>1D-myo-inositol 1,2,3,6-tetrakisphosphate + H2O = 1D-myo-inositol 1,2,3-trisphosphate + phosphate</text>
        <dbReference type="Rhea" id="RHEA:77123"/>
        <dbReference type="ChEBI" id="CHEBI:15377"/>
        <dbReference type="ChEBI" id="CHEBI:43474"/>
        <dbReference type="ChEBI" id="CHEBI:195534"/>
        <dbReference type="ChEBI" id="CHEBI:195536"/>
    </reaction>
    <physiologicalReaction direction="left-to-right" evidence="17">
        <dbReference type="Rhea" id="RHEA:77124"/>
    </physiologicalReaction>
</comment>
<evidence type="ECO:0000256" key="17">
    <source>
        <dbReference type="ARBA" id="ARBA00043739"/>
    </source>
</evidence>
<comment type="catalytic activity">
    <reaction evidence="18">
        <text>1D-myo-inositol hexakisphosphate + H2O = 1D-myo-inositol 1,2,3,5,6-pentakisphosphate + phosphate</text>
        <dbReference type="Rhea" id="RHEA:20960"/>
        <dbReference type="ChEBI" id="CHEBI:15377"/>
        <dbReference type="ChEBI" id="CHEBI:43474"/>
        <dbReference type="ChEBI" id="CHEBI:58130"/>
        <dbReference type="ChEBI" id="CHEBI:58747"/>
    </reaction>
    <physiologicalReaction direction="left-to-right" evidence="18">
        <dbReference type="Rhea" id="RHEA:20961"/>
    </physiologicalReaction>
</comment>
<feature type="signal peptide" evidence="26">
    <location>
        <begin position="1"/>
        <end position="25"/>
    </location>
</feature>
<evidence type="ECO:0000256" key="16">
    <source>
        <dbReference type="ARBA" id="ARBA00043733"/>
    </source>
</evidence>
<dbReference type="Proteomes" id="UP001044222">
    <property type="component" value="Unassembled WGS sequence"/>
</dbReference>
<evidence type="ECO:0000256" key="10">
    <source>
        <dbReference type="ARBA" id="ARBA00023180"/>
    </source>
</evidence>
<evidence type="ECO:0000256" key="21">
    <source>
        <dbReference type="ARBA" id="ARBA00043762"/>
    </source>
</evidence>
<evidence type="ECO:0000256" key="20">
    <source>
        <dbReference type="ARBA" id="ARBA00043757"/>
    </source>
</evidence>
<evidence type="ECO:0000256" key="8">
    <source>
        <dbReference type="ARBA" id="ARBA00022801"/>
    </source>
</evidence>
<feature type="disulfide bond" evidence="25">
    <location>
        <begin position="78"/>
        <end position="408"/>
    </location>
</feature>
<dbReference type="EC" id="3.1.3.80" evidence="3"/>
<dbReference type="InterPro" id="IPR000560">
    <property type="entry name" value="His_Pase_clade-2"/>
</dbReference>
<comment type="catalytic activity">
    <reaction evidence="20">
        <text>1D-myo-inositol 1,2,3,5,6-pentakisphosphate + H2O = 1D-myo-inositol 1,2,3,6-tetrakisphosphate + phosphate</text>
        <dbReference type="Rhea" id="RHEA:77111"/>
        <dbReference type="ChEBI" id="CHEBI:15377"/>
        <dbReference type="ChEBI" id="CHEBI:43474"/>
        <dbReference type="ChEBI" id="CHEBI:58747"/>
        <dbReference type="ChEBI" id="CHEBI:195534"/>
    </reaction>
    <physiologicalReaction direction="left-to-right" evidence="20">
        <dbReference type="Rhea" id="RHEA:77112"/>
    </physiologicalReaction>
</comment>
<comment type="catalytic activity">
    <reaction evidence="15">
        <text>1D-myo-inositol hexakisphosphate + H2O = 1D-myo-inositol 1,2,4,5,6-pentakisphosphate + phosphate</text>
        <dbReference type="Rhea" id="RHEA:16989"/>
        <dbReference type="ChEBI" id="CHEBI:15377"/>
        <dbReference type="ChEBI" id="CHEBI:43474"/>
        <dbReference type="ChEBI" id="CHEBI:57798"/>
        <dbReference type="ChEBI" id="CHEBI:58130"/>
        <dbReference type="EC" id="3.1.3.62"/>
    </reaction>
    <physiologicalReaction direction="left-to-right" evidence="15">
        <dbReference type="Rhea" id="RHEA:16990"/>
    </physiologicalReaction>
</comment>